<name>A0A4Q0I4D7_9FIRM</name>
<dbReference type="PIRSF" id="PIRSF005052">
    <property type="entry name" value="P-loopkin"/>
    <property type="match status" value="1"/>
</dbReference>
<dbReference type="EMBL" id="RLII01000008">
    <property type="protein sequence ID" value="RXE59163.1"/>
    <property type="molecule type" value="Genomic_DNA"/>
</dbReference>
<dbReference type="PANTHER" id="PTHR30448">
    <property type="entry name" value="RNASE ADAPTER PROTEIN RAPZ"/>
    <property type="match status" value="1"/>
</dbReference>
<dbReference type="NCBIfam" id="NF003828">
    <property type="entry name" value="PRK05416.1"/>
    <property type="match status" value="1"/>
</dbReference>
<evidence type="ECO:0000259" key="5">
    <source>
        <dbReference type="Pfam" id="PF03668"/>
    </source>
</evidence>
<dbReference type="PANTHER" id="PTHR30448:SF0">
    <property type="entry name" value="RNASE ADAPTER PROTEIN RAPZ"/>
    <property type="match status" value="1"/>
</dbReference>
<feature type="binding site" evidence="4">
    <location>
        <begin position="59"/>
        <end position="62"/>
    </location>
    <ligand>
        <name>GTP</name>
        <dbReference type="ChEBI" id="CHEBI:37565"/>
    </ligand>
</feature>
<feature type="domain" description="RapZ-like N-terminal" evidence="5">
    <location>
        <begin position="1"/>
        <end position="154"/>
    </location>
</feature>
<dbReference type="HAMAP" id="MF_00636">
    <property type="entry name" value="RapZ_like"/>
    <property type="match status" value="1"/>
</dbReference>
<dbReference type="Pfam" id="PF03668">
    <property type="entry name" value="RapZ-like_N"/>
    <property type="match status" value="1"/>
</dbReference>
<dbReference type="RefSeq" id="WP_128705970.1">
    <property type="nucleotide sequence ID" value="NZ_RLII01000008.1"/>
</dbReference>
<feature type="domain" description="RapZ C-terminal" evidence="6">
    <location>
        <begin position="163"/>
        <end position="283"/>
    </location>
</feature>
<organism evidence="7 8">
    <name type="scientific">Acetivibrio mesophilus</name>
    <dbReference type="NCBI Taxonomy" id="2487273"/>
    <lineage>
        <taxon>Bacteria</taxon>
        <taxon>Bacillati</taxon>
        <taxon>Bacillota</taxon>
        <taxon>Clostridia</taxon>
        <taxon>Eubacteriales</taxon>
        <taxon>Oscillospiraceae</taxon>
        <taxon>Acetivibrio</taxon>
    </lineage>
</organism>
<dbReference type="Proteomes" id="UP000289166">
    <property type="component" value="Unassembled WGS sequence"/>
</dbReference>
<dbReference type="GO" id="GO:0005524">
    <property type="term" value="F:ATP binding"/>
    <property type="evidence" value="ECO:0007669"/>
    <property type="project" value="UniProtKB-UniRule"/>
</dbReference>
<proteinExistence type="inferred from homology"/>
<dbReference type="InterPro" id="IPR053930">
    <property type="entry name" value="RapZ-like_N"/>
</dbReference>
<evidence type="ECO:0000256" key="3">
    <source>
        <dbReference type="ARBA" id="ARBA00023134"/>
    </source>
</evidence>
<evidence type="ECO:0000313" key="8">
    <source>
        <dbReference type="Proteomes" id="UP000289166"/>
    </source>
</evidence>
<keyword evidence="8" id="KW-1185">Reference proteome</keyword>
<dbReference type="GO" id="GO:0005525">
    <property type="term" value="F:GTP binding"/>
    <property type="evidence" value="ECO:0007669"/>
    <property type="project" value="UniProtKB-UniRule"/>
</dbReference>
<dbReference type="AlphaFoldDB" id="A0A4Q0I4D7"/>
<evidence type="ECO:0000256" key="2">
    <source>
        <dbReference type="ARBA" id="ARBA00022840"/>
    </source>
</evidence>
<keyword evidence="3 4" id="KW-0342">GTP-binding</keyword>
<keyword evidence="2 4" id="KW-0067">ATP-binding</keyword>
<sequence length="291" mass="32973">MKLLIITGISGAGKSLVVKYLEDIGFFCVDNLPPLLIRKFAEICIKSRGKINKIALVIDIRGGELFNDLVPELNALKEAGIDYEVLFLEASDQVLIKRYKESRRAHPLAAEGRLIKGIKDEREILSKIRKNATYVIDTSNLTPRQLKEEILAIFVEGRKFDGMIVNIISFGFKYGIPFECDLVFDVRFIPNPFYIDTMKNKTGKDEAVRDYVMGFNETTDFLTKLKDMLDFLIPNYIKEGKSQLVIGVGCTGGRHRSVAISEALFSYLCGKEHRVVIDHRDIDKDGRSNKK</sequence>
<evidence type="ECO:0000313" key="7">
    <source>
        <dbReference type="EMBL" id="RXE59163.1"/>
    </source>
</evidence>
<gene>
    <name evidence="7" type="primary">rapZ</name>
    <name evidence="7" type="ORF">EFD62_08435</name>
</gene>
<reference evidence="8" key="1">
    <citation type="submission" date="2018-11" db="EMBL/GenBank/DDBJ databases">
        <title>Genome sequencing of a novel mesophilic and cellulolytic organism within the genus Hungateiclostridium.</title>
        <authorList>
            <person name="Rettenmaier R."/>
            <person name="Liebl W."/>
            <person name="Zverlov V."/>
        </authorList>
    </citation>
    <scope>NUCLEOTIDE SEQUENCE [LARGE SCALE GENOMIC DNA]</scope>
    <source>
        <strain evidence="8">N2K1</strain>
    </source>
</reference>
<comment type="caution">
    <text evidence="7">The sequence shown here is derived from an EMBL/GenBank/DDBJ whole genome shotgun (WGS) entry which is preliminary data.</text>
</comment>
<protein>
    <submittedName>
        <fullName evidence="7">RNase adapter RapZ</fullName>
    </submittedName>
</protein>
<keyword evidence="1 4" id="KW-0547">Nucleotide-binding</keyword>
<evidence type="ECO:0000256" key="4">
    <source>
        <dbReference type="HAMAP-Rule" id="MF_00636"/>
    </source>
</evidence>
<dbReference type="Gene3D" id="3.40.50.300">
    <property type="entry name" value="P-loop containing nucleotide triphosphate hydrolases"/>
    <property type="match status" value="1"/>
</dbReference>
<dbReference type="SUPFAM" id="SSF52540">
    <property type="entry name" value="P-loop containing nucleoside triphosphate hydrolases"/>
    <property type="match status" value="1"/>
</dbReference>
<accession>A0A4Q0I4D7</accession>
<evidence type="ECO:0000256" key="1">
    <source>
        <dbReference type="ARBA" id="ARBA00022741"/>
    </source>
</evidence>
<evidence type="ECO:0000259" key="6">
    <source>
        <dbReference type="Pfam" id="PF22740"/>
    </source>
</evidence>
<dbReference type="Pfam" id="PF22740">
    <property type="entry name" value="PapZ_C"/>
    <property type="match status" value="1"/>
</dbReference>
<dbReference type="InterPro" id="IPR053931">
    <property type="entry name" value="RapZ_C"/>
</dbReference>
<dbReference type="InterPro" id="IPR027417">
    <property type="entry name" value="P-loop_NTPase"/>
</dbReference>
<feature type="binding site" evidence="4">
    <location>
        <begin position="8"/>
        <end position="15"/>
    </location>
    <ligand>
        <name>ATP</name>
        <dbReference type="ChEBI" id="CHEBI:30616"/>
    </ligand>
</feature>
<dbReference type="InterPro" id="IPR005337">
    <property type="entry name" value="RapZ-like"/>
</dbReference>
<dbReference type="OrthoDB" id="9784461at2"/>